<dbReference type="STRING" id="34027.SAMN05421829_108135"/>
<organism evidence="2 3">
    <name type="scientific">Aromatoleum tolulyticum</name>
    <dbReference type="NCBI Taxonomy" id="34027"/>
    <lineage>
        <taxon>Bacteria</taxon>
        <taxon>Pseudomonadati</taxon>
        <taxon>Pseudomonadota</taxon>
        <taxon>Betaproteobacteria</taxon>
        <taxon>Rhodocyclales</taxon>
        <taxon>Rhodocyclaceae</taxon>
        <taxon>Aromatoleum</taxon>
    </lineage>
</organism>
<proteinExistence type="predicted"/>
<feature type="region of interest" description="Disordered" evidence="1">
    <location>
        <begin position="107"/>
        <end position="135"/>
    </location>
</feature>
<feature type="compositionally biased region" description="Basic and acidic residues" evidence="1">
    <location>
        <begin position="121"/>
        <end position="130"/>
    </location>
</feature>
<protein>
    <submittedName>
        <fullName evidence="2">Uncharacterized protein</fullName>
    </submittedName>
</protein>
<sequence length="335" mass="35528">MTTPADLHGRILARIAKSTGQRPSRAADVLAMVGGAEPGFWAAVEQLYRERRINTAHIQKKGDPEPWLALWPTGLPPSSSGWTSNSHTALFVKPRADDLFQAFAPRSAPKPAVAPKPAPAKKTETKKEPVMDTPTNARRAHGTLQAELAKHLTGVSKADSWRVSQLAEKMFDDPQNIRFALKALVAKGELAVIEVQNGGRTAAAYYDPATEPAPEAAPASLPEEPVPAAVVTAAAEVLTTIAEAAAPAPVEPEPAAIAPTVERRAPTPLYRAGDLTVMEVAEPPAPERVEFALWDDGRLTIAAQNEILLIPADATKRLALLLGVPGNQPVSNLGA</sequence>
<dbReference type="Proteomes" id="UP000186819">
    <property type="component" value="Unassembled WGS sequence"/>
</dbReference>
<name>A0A1N6WZN6_9RHOO</name>
<evidence type="ECO:0000256" key="1">
    <source>
        <dbReference type="SAM" id="MobiDB-lite"/>
    </source>
</evidence>
<dbReference type="OrthoDB" id="8527988at2"/>
<accession>A0A1N6WZN6</accession>
<dbReference type="AlphaFoldDB" id="A0A1N6WZN6"/>
<reference evidence="3" key="1">
    <citation type="submission" date="2017-01" db="EMBL/GenBank/DDBJ databases">
        <authorList>
            <person name="Varghese N."/>
            <person name="Submissions S."/>
        </authorList>
    </citation>
    <scope>NUCLEOTIDE SEQUENCE [LARGE SCALE GENOMIC DNA]</scope>
    <source>
        <strain evidence="3">ATCC 51758</strain>
    </source>
</reference>
<evidence type="ECO:0000313" key="3">
    <source>
        <dbReference type="Proteomes" id="UP000186819"/>
    </source>
</evidence>
<keyword evidence="3" id="KW-1185">Reference proteome</keyword>
<evidence type="ECO:0000313" key="2">
    <source>
        <dbReference type="EMBL" id="SIQ95523.1"/>
    </source>
</evidence>
<dbReference type="EMBL" id="FTMD01000008">
    <property type="protein sequence ID" value="SIQ95523.1"/>
    <property type="molecule type" value="Genomic_DNA"/>
</dbReference>
<gene>
    <name evidence="2" type="ORF">SAMN05421829_108135</name>
</gene>
<dbReference type="RefSeq" id="WP_076602629.1">
    <property type="nucleotide sequence ID" value="NZ_FTMD01000008.1"/>
</dbReference>